<organism evidence="1">
    <name type="scientific">Ursus maritimus</name>
    <name type="common">Polar bear</name>
    <name type="synonym">Thalarctos maritimus</name>
    <dbReference type="NCBI Taxonomy" id="29073"/>
    <lineage>
        <taxon>Eukaryota</taxon>
        <taxon>Metazoa</taxon>
        <taxon>Chordata</taxon>
        <taxon>Craniata</taxon>
        <taxon>Vertebrata</taxon>
        <taxon>Euteleostomi</taxon>
        <taxon>Mammalia</taxon>
        <taxon>Eutheria</taxon>
        <taxon>Laurasiatheria</taxon>
        <taxon>Carnivora</taxon>
        <taxon>Caniformia</taxon>
        <taxon>Ursidae</taxon>
        <taxon>Ursus</taxon>
    </lineage>
</organism>
<dbReference type="Ensembl" id="ENSUMAT00000030140.1">
    <property type="protein sequence ID" value="ENSUMAP00000025445.1"/>
    <property type="gene ID" value="ENSUMAG00000018568.1"/>
</dbReference>
<sequence>MSPLRTSWLPERTCLVLSQPPARLPAEGPAVPSTRCLWATCQIGGAVQMSWRLPCPAGRAEERTEVGGRQAARTGVARRRRSKGGLVDSCTFLLSCASPSLPRFPQANAWSPLYSVDGGVAVPPYRLWLPGRVWGLCLGPSVAKVAPCFRFQG</sequence>
<evidence type="ECO:0000313" key="1">
    <source>
        <dbReference type="Ensembl" id="ENSUMAP00000025445"/>
    </source>
</evidence>
<reference evidence="1" key="1">
    <citation type="submission" date="2019-03" db="UniProtKB">
        <authorList>
            <consortium name="Ensembl"/>
        </authorList>
    </citation>
    <scope>IDENTIFICATION</scope>
</reference>
<name>A0A452UWC6_URSMA</name>
<proteinExistence type="predicted"/>
<accession>A0A452UWC6</accession>
<dbReference type="AlphaFoldDB" id="A0A452UWC6"/>
<protein>
    <submittedName>
        <fullName evidence="1">Uncharacterized protein</fullName>
    </submittedName>
</protein>